<dbReference type="InterPro" id="IPR011008">
    <property type="entry name" value="Dimeric_a/b-barrel"/>
</dbReference>
<dbReference type="InterPro" id="IPR007138">
    <property type="entry name" value="ABM_dom"/>
</dbReference>
<name>A0ABS2KQX2_9NOCA</name>
<accession>A0ABS2KQX2</accession>
<dbReference type="Proteomes" id="UP000703038">
    <property type="component" value="Unassembled WGS sequence"/>
</dbReference>
<feature type="domain" description="ABM" evidence="1">
    <location>
        <begin position="3"/>
        <end position="74"/>
    </location>
</feature>
<evidence type="ECO:0000313" key="3">
    <source>
        <dbReference type="Proteomes" id="UP000703038"/>
    </source>
</evidence>
<dbReference type="Gene3D" id="3.30.70.100">
    <property type="match status" value="1"/>
</dbReference>
<keyword evidence="2" id="KW-0503">Monooxygenase</keyword>
<reference evidence="2 3" key="1">
    <citation type="submission" date="2021-01" db="EMBL/GenBank/DDBJ databases">
        <title>Genomics of switchgrass bacterial isolates.</title>
        <authorList>
            <person name="Shade A."/>
        </authorList>
    </citation>
    <scope>NUCLEOTIDE SEQUENCE [LARGE SCALE GENOMIC DNA]</scope>
    <source>
        <strain evidence="2 3">PvP111</strain>
    </source>
</reference>
<dbReference type="Pfam" id="PF03992">
    <property type="entry name" value="ABM"/>
    <property type="match status" value="1"/>
</dbReference>
<keyword evidence="3" id="KW-1185">Reference proteome</keyword>
<evidence type="ECO:0000259" key="1">
    <source>
        <dbReference type="Pfam" id="PF03992"/>
    </source>
</evidence>
<sequence>MAITALLELRLDPARLEESHRIIDETLVATRAFEGCLGVEVTADVKDPAHVVIVESWASVEADAAYRAFRATPEGRSELGSIVTAAPVLTVLAPVR</sequence>
<dbReference type="SUPFAM" id="SSF54909">
    <property type="entry name" value="Dimeric alpha+beta barrel"/>
    <property type="match status" value="1"/>
</dbReference>
<dbReference type="GO" id="GO:0004497">
    <property type="term" value="F:monooxygenase activity"/>
    <property type="evidence" value="ECO:0007669"/>
    <property type="project" value="UniProtKB-KW"/>
</dbReference>
<organism evidence="2 3">
    <name type="scientific">Rhodococcoides corynebacterioides</name>
    <dbReference type="NCBI Taxonomy" id="53972"/>
    <lineage>
        <taxon>Bacteria</taxon>
        <taxon>Bacillati</taxon>
        <taxon>Actinomycetota</taxon>
        <taxon>Actinomycetes</taxon>
        <taxon>Mycobacteriales</taxon>
        <taxon>Nocardiaceae</taxon>
        <taxon>Rhodococcoides</taxon>
    </lineage>
</organism>
<protein>
    <submittedName>
        <fullName evidence="2">Quinol monooxygenase YgiN</fullName>
    </submittedName>
</protein>
<dbReference type="RefSeq" id="WP_027503772.1">
    <property type="nucleotide sequence ID" value="NZ_JAFBBK010000001.1"/>
</dbReference>
<dbReference type="EMBL" id="JAFBBK010000001">
    <property type="protein sequence ID" value="MBM7414141.1"/>
    <property type="molecule type" value="Genomic_DNA"/>
</dbReference>
<gene>
    <name evidence="2" type="ORF">JOE42_000874</name>
</gene>
<proteinExistence type="predicted"/>
<comment type="caution">
    <text evidence="2">The sequence shown here is derived from an EMBL/GenBank/DDBJ whole genome shotgun (WGS) entry which is preliminary data.</text>
</comment>
<evidence type="ECO:0000313" key="2">
    <source>
        <dbReference type="EMBL" id="MBM7414141.1"/>
    </source>
</evidence>
<keyword evidence="2" id="KW-0560">Oxidoreductase</keyword>